<keyword evidence="2" id="KW-0808">Transferase</keyword>
<dbReference type="EMBL" id="JADKPN010000018">
    <property type="protein sequence ID" value="MBF4765721.1"/>
    <property type="molecule type" value="Genomic_DNA"/>
</dbReference>
<protein>
    <submittedName>
        <fullName evidence="2">Class I SAM-dependent methyltransferase</fullName>
    </submittedName>
</protein>
<dbReference type="Gene3D" id="3.40.50.150">
    <property type="entry name" value="Vaccinia Virus protein VP39"/>
    <property type="match status" value="1"/>
</dbReference>
<proteinExistence type="predicted"/>
<dbReference type="GO" id="GO:0032259">
    <property type="term" value="P:methylation"/>
    <property type="evidence" value="ECO:0007669"/>
    <property type="project" value="UniProtKB-KW"/>
</dbReference>
<evidence type="ECO:0000313" key="2">
    <source>
        <dbReference type="EMBL" id="MBF4765721.1"/>
    </source>
</evidence>
<dbReference type="GO" id="GO:0008168">
    <property type="term" value="F:methyltransferase activity"/>
    <property type="evidence" value="ECO:0007669"/>
    <property type="project" value="UniProtKB-KW"/>
</dbReference>
<reference evidence="2" key="1">
    <citation type="submission" date="2020-11" db="EMBL/GenBank/DDBJ databases">
        <title>Nocardioides sp. nov., isolated from Soil of Cynanchum wilfordii Hemsley rhizosphere.</title>
        <authorList>
            <person name="Lee J.-S."/>
            <person name="Suh M.K."/>
            <person name="Kim J.-S."/>
        </authorList>
    </citation>
    <scope>NUCLEOTIDE SEQUENCE</scope>
    <source>
        <strain evidence="2">KCTC 19275</strain>
    </source>
</reference>
<sequence length="194" mass="20177">MTDQHPVSTVFTEAYRVGSWSGVIDGDDAVLDLCAGPTLDVGCGPGRMTHLLAERGAIVLGIDVVPEAIWRTRDRGAVAMLRDVFDRVPAEGRWGTVLLADGNLGIGGDPCRLLTRLRHLLAPGGLVVADVAPPGTGVRTGTVRLTAGGLTSEPFPWAVVGADAVDEVARDAGFATTTRDIGGRWVAVLEADAA</sequence>
<keyword evidence="2" id="KW-0489">Methyltransferase</keyword>
<dbReference type="CDD" id="cd02440">
    <property type="entry name" value="AdoMet_MTases"/>
    <property type="match status" value="1"/>
</dbReference>
<accession>A0A930VHI0</accession>
<feature type="domain" description="Methyltransferase" evidence="1">
    <location>
        <begin position="39"/>
        <end position="125"/>
    </location>
</feature>
<dbReference type="RefSeq" id="WP_194708905.1">
    <property type="nucleotide sequence ID" value="NZ_JADKPN010000018.1"/>
</dbReference>
<dbReference type="Pfam" id="PF13649">
    <property type="entry name" value="Methyltransf_25"/>
    <property type="match status" value="1"/>
</dbReference>
<comment type="caution">
    <text evidence="2">The sequence shown here is derived from an EMBL/GenBank/DDBJ whole genome shotgun (WGS) entry which is preliminary data.</text>
</comment>
<keyword evidence="3" id="KW-1185">Reference proteome</keyword>
<evidence type="ECO:0000313" key="3">
    <source>
        <dbReference type="Proteomes" id="UP000640489"/>
    </source>
</evidence>
<name>A0A930VHI0_9ACTN</name>
<dbReference type="InterPro" id="IPR041698">
    <property type="entry name" value="Methyltransf_25"/>
</dbReference>
<dbReference type="AlphaFoldDB" id="A0A930VHI0"/>
<dbReference type="SUPFAM" id="SSF53335">
    <property type="entry name" value="S-adenosyl-L-methionine-dependent methyltransferases"/>
    <property type="match status" value="1"/>
</dbReference>
<organism evidence="2 3">
    <name type="scientific">Nocardioides islandensis</name>
    <dbReference type="NCBI Taxonomy" id="433663"/>
    <lineage>
        <taxon>Bacteria</taxon>
        <taxon>Bacillati</taxon>
        <taxon>Actinomycetota</taxon>
        <taxon>Actinomycetes</taxon>
        <taxon>Propionibacteriales</taxon>
        <taxon>Nocardioidaceae</taxon>
        <taxon>Nocardioides</taxon>
    </lineage>
</organism>
<dbReference type="Proteomes" id="UP000640489">
    <property type="component" value="Unassembled WGS sequence"/>
</dbReference>
<evidence type="ECO:0000259" key="1">
    <source>
        <dbReference type="Pfam" id="PF13649"/>
    </source>
</evidence>
<dbReference type="InterPro" id="IPR029063">
    <property type="entry name" value="SAM-dependent_MTases_sf"/>
</dbReference>
<gene>
    <name evidence="2" type="ORF">ISU07_21530</name>
</gene>